<keyword evidence="5" id="KW-1185">Reference proteome</keyword>
<dbReference type="InterPro" id="IPR012677">
    <property type="entry name" value="Nucleotide-bd_a/b_plait_sf"/>
</dbReference>
<dbReference type="RefSeq" id="WP_007917817.1">
    <property type="nucleotide sequence ID" value="NZ_BNJG01000006.1"/>
</dbReference>
<dbReference type="InterPro" id="IPR048289">
    <property type="entry name" value="RRM2_NsCP33-like"/>
</dbReference>
<dbReference type="PROSITE" id="PS50102">
    <property type="entry name" value="RRM"/>
    <property type="match status" value="1"/>
</dbReference>
<dbReference type="EMBL" id="BNJG01000006">
    <property type="protein sequence ID" value="GHO60774.1"/>
    <property type="molecule type" value="Genomic_DNA"/>
</dbReference>
<feature type="domain" description="RRM" evidence="3">
    <location>
        <begin position="1"/>
        <end position="79"/>
    </location>
</feature>
<dbReference type="SUPFAM" id="SSF54928">
    <property type="entry name" value="RNA-binding domain, RBD"/>
    <property type="match status" value="1"/>
</dbReference>
<feature type="region of interest" description="Disordered" evidence="2">
    <location>
        <begin position="73"/>
        <end position="96"/>
    </location>
</feature>
<evidence type="ECO:0000313" key="5">
    <source>
        <dbReference type="Proteomes" id="UP000654345"/>
    </source>
</evidence>
<accession>A0ABQ3V7A3</accession>
<evidence type="ECO:0000256" key="2">
    <source>
        <dbReference type="SAM" id="MobiDB-lite"/>
    </source>
</evidence>
<proteinExistence type="predicted"/>
<dbReference type="Pfam" id="PF00076">
    <property type="entry name" value="RRM_1"/>
    <property type="match status" value="1"/>
</dbReference>
<dbReference type="Gene3D" id="3.30.70.330">
    <property type="match status" value="1"/>
</dbReference>
<dbReference type="InterPro" id="IPR035979">
    <property type="entry name" value="RBD_domain_sf"/>
</dbReference>
<evidence type="ECO:0000256" key="1">
    <source>
        <dbReference type="ARBA" id="ARBA00022884"/>
    </source>
</evidence>
<dbReference type="SMART" id="SM00360">
    <property type="entry name" value="RRM"/>
    <property type="match status" value="1"/>
</dbReference>
<feature type="compositionally biased region" description="Basic and acidic residues" evidence="2">
    <location>
        <begin position="76"/>
        <end position="85"/>
    </location>
</feature>
<evidence type="ECO:0000259" key="3">
    <source>
        <dbReference type="PROSITE" id="PS50102"/>
    </source>
</evidence>
<dbReference type="InterPro" id="IPR052462">
    <property type="entry name" value="SLIRP/GR-RBP-like"/>
</dbReference>
<dbReference type="Proteomes" id="UP000654345">
    <property type="component" value="Unassembled WGS sequence"/>
</dbReference>
<dbReference type="InterPro" id="IPR000504">
    <property type="entry name" value="RRM_dom"/>
</dbReference>
<organism evidence="4 5">
    <name type="scientific">Ktedonobacter robiniae</name>
    <dbReference type="NCBI Taxonomy" id="2778365"/>
    <lineage>
        <taxon>Bacteria</taxon>
        <taxon>Bacillati</taxon>
        <taxon>Chloroflexota</taxon>
        <taxon>Ktedonobacteria</taxon>
        <taxon>Ktedonobacterales</taxon>
        <taxon>Ktedonobacteraceae</taxon>
        <taxon>Ktedonobacter</taxon>
    </lineage>
</organism>
<protein>
    <submittedName>
        <fullName evidence="4">RNA-binding protein</fullName>
    </submittedName>
</protein>
<gene>
    <name evidence="4" type="ORF">KSB_92490</name>
</gene>
<keyword evidence="1" id="KW-0694">RNA-binding</keyword>
<comment type="caution">
    <text evidence="4">The sequence shown here is derived from an EMBL/GenBank/DDBJ whole genome shotgun (WGS) entry which is preliminary data.</text>
</comment>
<sequence>MRLYVGNLSYRITDQELGDFFAQIGRVQRVRVVTERETGRSKGFGFVDMLNEQDARAAIEQLNGKRLGGRALTVAEARERPESPERWPISTREQAR</sequence>
<name>A0ABQ3V7A3_9CHLR</name>
<dbReference type="PANTHER" id="PTHR48027">
    <property type="entry name" value="HETEROGENEOUS NUCLEAR RIBONUCLEOPROTEIN 87F-RELATED"/>
    <property type="match status" value="1"/>
</dbReference>
<evidence type="ECO:0000313" key="4">
    <source>
        <dbReference type="EMBL" id="GHO60774.1"/>
    </source>
</evidence>
<reference evidence="4 5" key="1">
    <citation type="journal article" date="2021" name="Int. J. Syst. Evol. Microbiol.">
        <title>Reticulibacter mediterranei gen. nov., sp. nov., within the new family Reticulibacteraceae fam. nov., and Ktedonospora formicarum gen. nov., sp. nov., Ktedonobacter robiniae sp. nov., Dictyobacter formicarum sp. nov. and Dictyobacter arantiisoli sp. nov., belonging to the class Ktedonobacteria.</title>
        <authorList>
            <person name="Yabe S."/>
            <person name="Zheng Y."/>
            <person name="Wang C.M."/>
            <person name="Sakai Y."/>
            <person name="Abe K."/>
            <person name="Yokota A."/>
            <person name="Donadio S."/>
            <person name="Cavaletti L."/>
            <person name="Monciardini P."/>
        </authorList>
    </citation>
    <scope>NUCLEOTIDE SEQUENCE [LARGE SCALE GENOMIC DNA]</scope>
    <source>
        <strain evidence="4 5">SOSP1-30</strain>
    </source>
</reference>
<dbReference type="CDD" id="cd21608">
    <property type="entry name" value="RRM2_NsCP33_like"/>
    <property type="match status" value="1"/>
</dbReference>